<proteinExistence type="inferred from homology"/>
<comment type="catalytic activity">
    <reaction evidence="6 7">
        <text>a 2'-deoxyadenosine in DNA + S-adenosyl-L-methionine = an N(6)-methyl-2'-deoxyadenosine in DNA + S-adenosyl-L-homocysteine + H(+)</text>
        <dbReference type="Rhea" id="RHEA:15197"/>
        <dbReference type="Rhea" id="RHEA-COMP:12418"/>
        <dbReference type="Rhea" id="RHEA-COMP:12419"/>
        <dbReference type="ChEBI" id="CHEBI:15378"/>
        <dbReference type="ChEBI" id="CHEBI:57856"/>
        <dbReference type="ChEBI" id="CHEBI:59789"/>
        <dbReference type="ChEBI" id="CHEBI:90615"/>
        <dbReference type="ChEBI" id="CHEBI:90616"/>
        <dbReference type="EC" id="2.1.1.72"/>
    </reaction>
</comment>
<dbReference type="PIRSF" id="PIRSF000398">
    <property type="entry name" value="M_m6A_EcoRV"/>
    <property type="match status" value="1"/>
</dbReference>
<dbReference type="RefSeq" id="WP_323721953.1">
    <property type="nucleotide sequence ID" value="NZ_CP110343.1"/>
</dbReference>
<accession>A0ABZ0UPC2</accession>
<reference evidence="8" key="1">
    <citation type="submission" date="2022-10" db="EMBL/GenBank/DDBJ databases">
        <title>Host association and intracellularity evolved multiple times independently in the Rickettsiales.</title>
        <authorList>
            <person name="Castelli M."/>
            <person name="Nardi T."/>
            <person name="Gammuto L."/>
            <person name="Bellinzona G."/>
            <person name="Sabaneyeva E."/>
            <person name="Potekhin A."/>
            <person name="Serra V."/>
            <person name="Petroni G."/>
            <person name="Sassera D."/>
        </authorList>
    </citation>
    <scope>NUCLEOTIDE SEQUENCE [LARGE SCALE GENOMIC DNA]</scope>
    <source>
        <strain evidence="8">US_Bl 11III1</strain>
    </source>
</reference>
<dbReference type="Proteomes" id="UP001325140">
    <property type="component" value="Chromosome"/>
</dbReference>
<evidence type="ECO:0000256" key="6">
    <source>
        <dbReference type="ARBA" id="ARBA00047942"/>
    </source>
</evidence>
<evidence type="ECO:0000313" key="9">
    <source>
        <dbReference type="Proteomes" id="UP001325140"/>
    </source>
</evidence>
<dbReference type="InterPro" id="IPR023095">
    <property type="entry name" value="Ade_MeTrfase_dom_2"/>
</dbReference>
<dbReference type="PRINTS" id="PR00505">
    <property type="entry name" value="D12N6MTFRASE"/>
</dbReference>
<keyword evidence="5 7" id="KW-0949">S-adenosyl-L-methionine</keyword>
<keyword evidence="4 7" id="KW-0808">Transferase</keyword>
<evidence type="ECO:0000256" key="1">
    <source>
        <dbReference type="ARBA" id="ARBA00006594"/>
    </source>
</evidence>
<dbReference type="EMBL" id="CP110343">
    <property type="protein sequence ID" value="WPX97975.1"/>
    <property type="molecule type" value="Genomic_DNA"/>
</dbReference>
<organism evidence="8 9">
    <name type="scientific">Candidatus Fokinia crypta</name>
    <dbReference type="NCBI Taxonomy" id="1920990"/>
    <lineage>
        <taxon>Bacteria</taxon>
        <taxon>Pseudomonadati</taxon>
        <taxon>Pseudomonadota</taxon>
        <taxon>Alphaproteobacteria</taxon>
        <taxon>Rickettsiales</taxon>
        <taxon>Candidatus Midichloriaceae</taxon>
        <taxon>Candidatus Fokinia</taxon>
    </lineage>
</organism>
<keyword evidence="9" id="KW-1185">Reference proteome</keyword>
<dbReference type="InterPro" id="IPR012327">
    <property type="entry name" value="MeTrfase_D12"/>
</dbReference>
<name>A0ABZ0UPC2_9RICK</name>
<dbReference type="PANTHER" id="PTHR30481:SF3">
    <property type="entry name" value="DNA ADENINE METHYLASE"/>
    <property type="match status" value="1"/>
</dbReference>
<dbReference type="EC" id="2.1.1.72" evidence="2 7"/>
<dbReference type="InterPro" id="IPR029063">
    <property type="entry name" value="SAM-dependent_MTases_sf"/>
</dbReference>
<evidence type="ECO:0000256" key="7">
    <source>
        <dbReference type="RuleBase" id="RU361257"/>
    </source>
</evidence>
<evidence type="ECO:0000256" key="2">
    <source>
        <dbReference type="ARBA" id="ARBA00011900"/>
    </source>
</evidence>
<dbReference type="PANTHER" id="PTHR30481">
    <property type="entry name" value="DNA ADENINE METHYLASE"/>
    <property type="match status" value="1"/>
</dbReference>
<evidence type="ECO:0000256" key="4">
    <source>
        <dbReference type="ARBA" id="ARBA00022679"/>
    </source>
</evidence>
<comment type="similarity">
    <text evidence="1 7">Belongs to the N(4)/N(6)-methyltransferase family.</text>
</comment>
<dbReference type="Gene3D" id="1.10.1020.10">
    <property type="entry name" value="Adenine-specific Methyltransferase, Domain 2"/>
    <property type="match status" value="1"/>
</dbReference>
<protein>
    <recommendedName>
        <fullName evidence="2 7">Site-specific DNA-methyltransferase (adenine-specific)</fullName>
        <ecNumber evidence="2 7">2.1.1.72</ecNumber>
    </recommendedName>
</protein>
<sequence>MKIHKIYTPKPFVKWAGGKRMILNELLATLPKKINNYYEPFIGGGALFFQIYKIAKYSYLSDLNFFLIDTYNTIKNDVTTLIEKLQYHEVNHTREYYYEIRKNFQYSDNLIKHSAEFIYLMKTCYNGLYRVNKDNRFNTPIGNYKKPNICDSTNLVAVAKALKMTDIRCQDFECIKPKKDDFVYFDPPYNPIQNNSFVKYTEHGFHEQEQVRLRDFAVMLGNKGVNVMISNSDTTLIKELYSNFKSRKISAPRMINCKTNGRKSVFEVLITNY</sequence>
<dbReference type="Pfam" id="PF02086">
    <property type="entry name" value="MethyltransfD12"/>
    <property type="match status" value="1"/>
</dbReference>
<dbReference type="InterPro" id="IPR002052">
    <property type="entry name" value="DNA_methylase_N6_adenine_CS"/>
</dbReference>
<dbReference type="SUPFAM" id="SSF53335">
    <property type="entry name" value="S-adenosyl-L-methionine-dependent methyltransferases"/>
    <property type="match status" value="1"/>
</dbReference>
<dbReference type="Gene3D" id="3.40.50.150">
    <property type="entry name" value="Vaccinia Virus protein VP39"/>
    <property type="match status" value="1"/>
</dbReference>
<evidence type="ECO:0000256" key="5">
    <source>
        <dbReference type="ARBA" id="ARBA00022691"/>
    </source>
</evidence>
<keyword evidence="3 7" id="KW-0489">Methyltransferase</keyword>
<dbReference type="PROSITE" id="PS00092">
    <property type="entry name" value="N6_MTASE"/>
    <property type="match status" value="1"/>
</dbReference>
<gene>
    <name evidence="8" type="ORF">Fokcrypt_00502</name>
</gene>
<dbReference type="NCBIfam" id="TIGR00571">
    <property type="entry name" value="dam"/>
    <property type="match status" value="1"/>
</dbReference>
<evidence type="ECO:0000313" key="8">
    <source>
        <dbReference type="EMBL" id="WPX97975.1"/>
    </source>
</evidence>
<dbReference type="InterPro" id="IPR012263">
    <property type="entry name" value="M_m6A_EcoRV"/>
</dbReference>
<evidence type="ECO:0000256" key="3">
    <source>
        <dbReference type="ARBA" id="ARBA00022603"/>
    </source>
</evidence>